<name>A0A074Z8R3_OPIVI</name>
<dbReference type="RefSeq" id="XP_009176645.1">
    <property type="nucleotide sequence ID" value="XM_009178381.1"/>
</dbReference>
<dbReference type="EMBL" id="KL597169">
    <property type="protein sequence ID" value="KER19610.1"/>
    <property type="molecule type" value="Genomic_DNA"/>
</dbReference>
<evidence type="ECO:0000313" key="2">
    <source>
        <dbReference type="Proteomes" id="UP000054324"/>
    </source>
</evidence>
<dbReference type="Proteomes" id="UP000054324">
    <property type="component" value="Unassembled WGS sequence"/>
</dbReference>
<proteinExistence type="predicted"/>
<gene>
    <name evidence="1" type="ORF">T265_11667</name>
</gene>
<organism evidence="1 2">
    <name type="scientific">Opisthorchis viverrini</name>
    <name type="common">Southeast Asian liver fluke</name>
    <dbReference type="NCBI Taxonomy" id="6198"/>
    <lineage>
        <taxon>Eukaryota</taxon>
        <taxon>Metazoa</taxon>
        <taxon>Spiralia</taxon>
        <taxon>Lophotrochozoa</taxon>
        <taxon>Platyhelminthes</taxon>
        <taxon>Trematoda</taxon>
        <taxon>Digenea</taxon>
        <taxon>Opisthorchiida</taxon>
        <taxon>Opisthorchiata</taxon>
        <taxon>Opisthorchiidae</taxon>
        <taxon>Opisthorchis</taxon>
    </lineage>
</organism>
<keyword evidence="2" id="KW-1185">Reference proteome</keyword>
<dbReference type="AlphaFoldDB" id="A0A074Z8R3"/>
<accession>A0A074Z8R3</accession>
<reference evidence="1 2" key="1">
    <citation type="submission" date="2013-11" db="EMBL/GenBank/DDBJ databases">
        <title>Opisthorchis viverrini - life in the bile duct.</title>
        <authorList>
            <person name="Young N.D."/>
            <person name="Nagarajan N."/>
            <person name="Lin S.J."/>
            <person name="Korhonen P.K."/>
            <person name="Jex A.R."/>
            <person name="Hall R.S."/>
            <person name="Safavi-Hemami H."/>
            <person name="Kaewkong W."/>
            <person name="Bertrand D."/>
            <person name="Gao S."/>
            <person name="Seet Q."/>
            <person name="Wongkham S."/>
            <person name="Teh B.T."/>
            <person name="Wongkham C."/>
            <person name="Intapan P.M."/>
            <person name="Maleewong W."/>
            <person name="Yang X."/>
            <person name="Hu M."/>
            <person name="Wang Z."/>
            <person name="Hofmann A."/>
            <person name="Sternberg P.W."/>
            <person name="Tan P."/>
            <person name="Wang J."/>
            <person name="Gasser R.B."/>
        </authorList>
    </citation>
    <scope>NUCLEOTIDE SEQUENCE [LARGE SCALE GENOMIC DNA]</scope>
</reference>
<sequence>MSTRRARLYWYRQDTSWVNLDLVLGFVQLNYAVKPSALQTANDCCYQYEGPLGLIDRRKPCRAVPTKSSPSSITPTDSCGRARVYNQSLELQWSPGKG</sequence>
<evidence type="ECO:0000313" key="1">
    <source>
        <dbReference type="EMBL" id="KER19610.1"/>
    </source>
</evidence>
<dbReference type="GeneID" id="20325835"/>
<dbReference type="CTD" id="20325835"/>
<dbReference type="KEGG" id="ovi:T265_11667"/>
<protein>
    <submittedName>
        <fullName evidence="1">Uncharacterized protein</fullName>
    </submittedName>
</protein>